<evidence type="ECO:0000256" key="5">
    <source>
        <dbReference type="ARBA" id="ARBA00046455"/>
    </source>
</evidence>
<name>A0A087SYR3_STEMI</name>
<dbReference type="EMBL" id="KK112567">
    <property type="protein sequence ID" value="KFM58002.1"/>
    <property type="molecule type" value="Genomic_DNA"/>
</dbReference>
<dbReference type="SUPFAM" id="SSF51735">
    <property type="entry name" value="NAD(P)-binding Rossmann-fold domains"/>
    <property type="match status" value="1"/>
</dbReference>
<dbReference type="Pfam" id="PF01370">
    <property type="entry name" value="Epimerase"/>
    <property type="match status" value="1"/>
</dbReference>
<evidence type="ECO:0000256" key="2">
    <source>
        <dbReference type="ARBA" id="ARBA00040720"/>
    </source>
</evidence>
<dbReference type="GO" id="GO:0044877">
    <property type="term" value="F:protein-containing complex binding"/>
    <property type="evidence" value="ECO:0007669"/>
    <property type="project" value="TreeGrafter"/>
</dbReference>
<proteinExistence type="inferred from homology"/>
<comment type="subunit">
    <text evidence="5">Complex I is composed of 45 different subunits. This a component of the hydrophobic protein fraction. Interacts with BLOC1S1. Interacts with SLC2A4. Interacts with CLOCK. Interacts with RAB5IF.</text>
</comment>
<sequence>MALRIYLLSRNCLVSPVHVFALTQHSSHSDSSDVTSFQEKKFPKISSDIHSLKRGTGGRSSFNGKIATVFGASGFLGRAVVNQLGKVGTTVVIPYRGDPYLVNRLKLCGDLGQIYFTPFYLKDEDTLYKSMKYSNVVINLIGRDFETKNFPFEEVHVKAARNIARIAKELGVETLVHVSALNAREKPEPIILKKGSKFYATKWEGEKAVREEFPEAIIFRPSDMWGHQDNFLNYYMSITRRTWRTMSLWKRGKNIIKQPVYYSDVAKGIIKAVMDPDAAGHTFQAVGPHRYELAELMDWFHRVMKRTRDRLYFRLDMRLDITLWIRLLISEALFTRHRLLSWERFERESTTDIVLPDLPTLEDLGVKLTPLEQRIFSELKLYRLDAYLDPLLRDYVRPVDPCPLAKE</sequence>
<evidence type="ECO:0000313" key="7">
    <source>
        <dbReference type="EMBL" id="KFM58002.1"/>
    </source>
</evidence>
<dbReference type="Gene3D" id="3.40.50.720">
    <property type="entry name" value="NAD(P)-binding Rossmann-like Domain"/>
    <property type="match status" value="1"/>
</dbReference>
<dbReference type="InterPro" id="IPR036291">
    <property type="entry name" value="NAD(P)-bd_dom_sf"/>
</dbReference>
<dbReference type="OMA" id="VLTRNMQ"/>
<evidence type="ECO:0000256" key="4">
    <source>
        <dbReference type="ARBA" id="ARBA00043145"/>
    </source>
</evidence>
<dbReference type="CDD" id="cd05271">
    <property type="entry name" value="NDUFA9_like_SDR_a"/>
    <property type="match status" value="1"/>
</dbReference>
<evidence type="ECO:0000256" key="1">
    <source>
        <dbReference type="ARBA" id="ARBA00038501"/>
    </source>
</evidence>
<dbReference type="STRING" id="407821.A0A087SYR3"/>
<evidence type="ECO:0000256" key="3">
    <source>
        <dbReference type="ARBA" id="ARBA00042000"/>
    </source>
</evidence>
<dbReference type="Proteomes" id="UP000054359">
    <property type="component" value="Unassembled WGS sequence"/>
</dbReference>
<dbReference type="InterPro" id="IPR051207">
    <property type="entry name" value="ComplexI_NDUFA9_subunit"/>
</dbReference>
<protein>
    <recommendedName>
        <fullName evidence="2">NADH dehydrogenase [ubiquinone] 1 alpha subcomplex subunit 9, mitochondrial</fullName>
    </recommendedName>
    <alternativeName>
        <fullName evidence="4">Complex I-39kD</fullName>
    </alternativeName>
    <alternativeName>
        <fullName evidence="3">NADH-ubiquinone oxidoreductase 39 kDa subunit</fullName>
    </alternativeName>
</protein>
<accession>A0A087SYR3</accession>
<dbReference type="OrthoDB" id="275457at2759"/>
<evidence type="ECO:0000259" key="6">
    <source>
        <dbReference type="Pfam" id="PF01370"/>
    </source>
</evidence>
<evidence type="ECO:0000313" key="8">
    <source>
        <dbReference type="Proteomes" id="UP000054359"/>
    </source>
</evidence>
<dbReference type="GO" id="GO:0005739">
    <property type="term" value="C:mitochondrion"/>
    <property type="evidence" value="ECO:0007669"/>
    <property type="project" value="TreeGrafter"/>
</dbReference>
<dbReference type="AlphaFoldDB" id="A0A087SYR3"/>
<dbReference type="PANTHER" id="PTHR12126:SF11">
    <property type="entry name" value="NADH DEHYDROGENASE [UBIQUINONE] 1 ALPHA SUBCOMPLEX SUBUNIT 9, MITOCHONDRIAL"/>
    <property type="match status" value="1"/>
</dbReference>
<dbReference type="PANTHER" id="PTHR12126">
    <property type="entry name" value="NADH-UBIQUINONE OXIDOREDUCTASE 39 KDA SUBUNIT-RELATED"/>
    <property type="match status" value="1"/>
</dbReference>
<feature type="non-terminal residue" evidence="7">
    <location>
        <position position="407"/>
    </location>
</feature>
<reference evidence="7 8" key="1">
    <citation type="submission" date="2013-11" db="EMBL/GenBank/DDBJ databases">
        <title>Genome sequencing of Stegodyphus mimosarum.</title>
        <authorList>
            <person name="Bechsgaard J."/>
        </authorList>
    </citation>
    <scope>NUCLEOTIDE SEQUENCE [LARGE SCALE GENOMIC DNA]</scope>
</reference>
<keyword evidence="7" id="KW-0830">Ubiquinone</keyword>
<feature type="domain" description="NAD-dependent epimerase/dehydratase" evidence="6">
    <location>
        <begin position="68"/>
        <end position="281"/>
    </location>
</feature>
<dbReference type="InterPro" id="IPR001509">
    <property type="entry name" value="Epimerase_deHydtase"/>
</dbReference>
<keyword evidence="8" id="KW-1185">Reference proteome</keyword>
<comment type="similarity">
    <text evidence="1">Belongs to the complex I NDUFA9 subunit family.</text>
</comment>
<gene>
    <name evidence="7" type="ORF">X975_11398</name>
</gene>
<organism evidence="7 8">
    <name type="scientific">Stegodyphus mimosarum</name>
    <name type="common">African social velvet spider</name>
    <dbReference type="NCBI Taxonomy" id="407821"/>
    <lineage>
        <taxon>Eukaryota</taxon>
        <taxon>Metazoa</taxon>
        <taxon>Ecdysozoa</taxon>
        <taxon>Arthropoda</taxon>
        <taxon>Chelicerata</taxon>
        <taxon>Arachnida</taxon>
        <taxon>Araneae</taxon>
        <taxon>Araneomorphae</taxon>
        <taxon>Entelegynae</taxon>
        <taxon>Eresoidea</taxon>
        <taxon>Eresidae</taxon>
        <taxon>Stegodyphus</taxon>
    </lineage>
</organism>